<reference evidence="2" key="2">
    <citation type="submission" date="2020-09" db="EMBL/GenBank/DDBJ databases">
        <authorList>
            <person name="Sun Q."/>
            <person name="Zhou Y."/>
        </authorList>
    </citation>
    <scope>NUCLEOTIDE SEQUENCE</scope>
    <source>
        <strain evidence="2">CGMCC 4.3508</strain>
    </source>
</reference>
<protein>
    <submittedName>
        <fullName evidence="2">Uncharacterized protein</fullName>
    </submittedName>
</protein>
<evidence type="ECO:0000256" key="1">
    <source>
        <dbReference type="SAM" id="MobiDB-lite"/>
    </source>
</evidence>
<dbReference type="EMBL" id="BMMH01000018">
    <property type="protein sequence ID" value="GGL35957.1"/>
    <property type="molecule type" value="Genomic_DNA"/>
</dbReference>
<feature type="compositionally biased region" description="Basic residues" evidence="1">
    <location>
        <begin position="84"/>
        <end position="102"/>
    </location>
</feature>
<gene>
    <name evidence="2" type="ORF">GCM10011588_58480</name>
</gene>
<dbReference type="Proteomes" id="UP000638263">
    <property type="component" value="Unassembled WGS sequence"/>
</dbReference>
<comment type="caution">
    <text evidence="2">The sequence shown here is derived from an EMBL/GenBank/DDBJ whole genome shotgun (WGS) entry which is preliminary data.</text>
</comment>
<organism evidence="2 3">
    <name type="scientific">Nocardia jinanensis</name>
    <dbReference type="NCBI Taxonomy" id="382504"/>
    <lineage>
        <taxon>Bacteria</taxon>
        <taxon>Bacillati</taxon>
        <taxon>Actinomycetota</taxon>
        <taxon>Actinomycetes</taxon>
        <taxon>Mycobacteriales</taxon>
        <taxon>Nocardiaceae</taxon>
        <taxon>Nocardia</taxon>
    </lineage>
</organism>
<name>A0A917VWJ5_9NOCA</name>
<feature type="region of interest" description="Disordered" evidence="1">
    <location>
        <begin position="44"/>
        <end position="102"/>
    </location>
</feature>
<sequence length="102" mass="11221">MVPKRTAVTIPTNPVPVSVTLLSPEVGPEVGAREVRVGAMEFCSFQSGAEEPPSGQEQGRNDVLGEAGPGQSSNDYPARDRRYGPGRRRPGYPVRYRVRRRR</sequence>
<evidence type="ECO:0000313" key="3">
    <source>
        <dbReference type="Proteomes" id="UP000638263"/>
    </source>
</evidence>
<dbReference type="AlphaFoldDB" id="A0A917VWJ5"/>
<keyword evidence="3" id="KW-1185">Reference proteome</keyword>
<accession>A0A917VWJ5</accession>
<reference evidence="2" key="1">
    <citation type="journal article" date="2014" name="Int. J. Syst. Evol. Microbiol.">
        <title>Complete genome sequence of Corynebacterium casei LMG S-19264T (=DSM 44701T), isolated from a smear-ripened cheese.</title>
        <authorList>
            <consortium name="US DOE Joint Genome Institute (JGI-PGF)"/>
            <person name="Walter F."/>
            <person name="Albersmeier A."/>
            <person name="Kalinowski J."/>
            <person name="Ruckert C."/>
        </authorList>
    </citation>
    <scope>NUCLEOTIDE SEQUENCE</scope>
    <source>
        <strain evidence="2">CGMCC 4.3508</strain>
    </source>
</reference>
<proteinExistence type="predicted"/>
<evidence type="ECO:0000313" key="2">
    <source>
        <dbReference type="EMBL" id="GGL35957.1"/>
    </source>
</evidence>